<accession>A0AAV4QTR3</accession>
<sequence>MGDSFRVRTRLLGVAVGEKKCQSSTSEGDKKRYLGVFYRLMRKDGLIAPELILGPGCVWGCRVCDFEWLIGLFLSRVYGRKEAMMDCSCSIDYRYRVLADQELFV</sequence>
<evidence type="ECO:0000313" key="2">
    <source>
        <dbReference type="Proteomes" id="UP001054837"/>
    </source>
</evidence>
<reference evidence="1 2" key="1">
    <citation type="submission" date="2021-06" db="EMBL/GenBank/DDBJ databases">
        <title>Caerostris darwini draft genome.</title>
        <authorList>
            <person name="Kono N."/>
            <person name="Arakawa K."/>
        </authorList>
    </citation>
    <scope>NUCLEOTIDE SEQUENCE [LARGE SCALE GENOMIC DNA]</scope>
</reference>
<dbReference type="Proteomes" id="UP001054837">
    <property type="component" value="Unassembled WGS sequence"/>
</dbReference>
<gene>
    <name evidence="1" type="ORF">CDAR_96681</name>
</gene>
<proteinExistence type="predicted"/>
<evidence type="ECO:0000313" key="1">
    <source>
        <dbReference type="EMBL" id="GIY13048.1"/>
    </source>
</evidence>
<organism evidence="1 2">
    <name type="scientific">Caerostris darwini</name>
    <dbReference type="NCBI Taxonomy" id="1538125"/>
    <lineage>
        <taxon>Eukaryota</taxon>
        <taxon>Metazoa</taxon>
        <taxon>Ecdysozoa</taxon>
        <taxon>Arthropoda</taxon>
        <taxon>Chelicerata</taxon>
        <taxon>Arachnida</taxon>
        <taxon>Araneae</taxon>
        <taxon>Araneomorphae</taxon>
        <taxon>Entelegynae</taxon>
        <taxon>Araneoidea</taxon>
        <taxon>Araneidae</taxon>
        <taxon>Caerostris</taxon>
    </lineage>
</organism>
<protein>
    <submittedName>
        <fullName evidence="1">Uncharacterized protein</fullName>
    </submittedName>
</protein>
<comment type="caution">
    <text evidence="1">The sequence shown here is derived from an EMBL/GenBank/DDBJ whole genome shotgun (WGS) entry which is preliminary data.</text>
</comment>
<keyword evidence="2" id="KW-1185">Reference proteome</keyword>
<name>A0AAV4QTR3_9ARAC</name>
<dbReference type="AlphaFoldDB" id="A0AAV4QTR3"/>
<dbReference type="EMBL" id="BPLQ01005166">
    <property type="protein sequence ID" value="GIY13048.1"/>
    <property type="molecule type" value="Genomic_DNA"/>
</dbReference>